<evidence type="ECO:0000313" key="1">
    <source>
        <dbReference type="EMBL" id="KAJ8869511.1"/>
    </source>
</evidence>
<gene>
    <name evidence="1" type="ORF">PR048_028502</name>
</gene>
<dbReference type="Proteomes" id="UP001159363">
    <property type="component" value="Chromosome 12"/>
</dbReference>
<reference evidence="1 2" key="1">
    <citation type="submission" date="2023-02" db="EMBL/GenBank/DDBJ databases">
        <title>LHISI_Scaffold_Assembly.</title>
        <authorList>
            <person name="Stuart O.P."/>
            <person name="Cleave R."/>
            <person name="Magrath M.J.L."/>
            <person name="Mikheyev A.S."/>
        </authorList>
    </citation>
    <scope>NUCLEOTIDE SEQUENCE [LARGE SCALE GENOMIC DNA]</scope>
    <source>
        <strain evidence="1">Daus_M_001</strain>
        <tissue evidence="1">Leg muscle</tissue>
    </source>
</reference>
<comment type="caution">
    <text evidence="1">The sequence shown here is derived from an EMBL/GenBank/DDBJ whole genome shotgun (WGS) entry which is preliminary data.</text>
</comment>
<organism evidence="1 2">
    <name type="scientific">Dryococelus australis</name>
    <dbReference type="NCBI Taxonomy" id="614101"/>
    <lineage>
        <taxon>Eukaryota</taxon>
        <taxon>Metazoa</taxon>
        <taxon>Ecdysozoa</taxon>
        <taxon>Arthropoda</taxon>
        <taxon>Hexapoda</taxon>
        <taxon>Insecta</taxon>
        <taxon>Pterygota</taxon>
        <taxon>Neoptera</taxon>
        <taxon>Polyneoptera</taxon>
        <taxon>Phasmatodea</taxon>
        <taxon>Verophasmatodea</taxon>
        <taxon>Anareolatae</taxon>
        <taxon>Phasmatidae</taxon>
        <taxon>Eurycanthinae</taxon>
        <taxon>Dryococelus</taxon>
    </lineage>
</organism>
<dbReference type="PANTHER" id="PTHR45749:SF21">
    <property type="entry name" value="DUF4371 DOMAIN-CONTAINING PROTEIN"/>
    <property type="match status" value="1"/>
</dbReference>
<protein>
    <submittedName>
        <fullName evidence="1">Uncharacterized protein</fullName>
    </submittedName>
</protein>
<proteinExistence type="predicted"/>
<accession>A0ABQ9GAT9</accession>
<dbReference type="EMBL" id="JARBHB010000013">
    <property type="protein sequence ID" value="KAJ8869511.1"/>
    <property type="molecule type" value="Genomic_DNA"/>
</dbReference>
<sequence>MLYVGYKDRRVNGVTHLYRNRYVENCPDNFLAERCDSAFTTKRYTNWKKALKKFKANECSDSHLQEVLSCKLVTEGLPINAQLKTSLVGNQECAYKCLLKILSTVKFLARQGLAFRGHQLGEGNFQQLLQMRAEDCPELKSWLKRKLDWCSPDIQNEMLQLLANELVRRYVDEKLSPVELFVVLHDADSTTGEAISNIMFDVLIRLQLSGPQQTLTGMEEAVSLIKDSFTTLRSEREFQHIVVGTDSFTKEHDLKYLQVPRQKKPPKRFSGPAEFFKQELLRNIIAKRSML</sequence>
<evidence type="ECO:0000313" key="2">
    <source>
        <dbReference type="Proteomes" id="UP001159363"/>
    </source>
</evidence>
<name>A0ABQ9GAT9_9NEOP</name>
<dbReference type="PANTHER" id="PTHR45749">
    <property type="match status" value="1"/>
</dbReference>
<keyword evidence="2" id="KW-1185">Reference proteome</keyword>